<evidence type="ECO:0000259" key="2">
    <source>
        <dbReference type="Pfam" id="PF00768"/>
    </source>
</evidence>
<accession>A0A191WFL4</accession>
<evidence type="ECO:0000256" key="1">
    <source>
        <dbReference type="SAM" id="Phobius"/>
    </source>
</evidence>
<name>A0A191WFL4_9MICO</name>
<dbReference type="Gene3D" id="3.40.710.10">
    <property type="entry name" value="DD-peptidase/beta-lactamase superfamily"/>
    <property type="match status" value="1"/>
</dbReference>
<dbReference type="InterPro" id="IPR001967">
    <property type="entry name" value="Peptidase_S11_N"/>
</dbReference>
<keyword evidence="1" id="KW-0472">Membrane</keyword>
<keyword evidence="1" id="KW-0812">Transmembrane</keyword>
<dbReference type="AlphaFoldDB" id="A0A191WFL4"/>
<organism evidence="3 4">
    <name type="scientific">Agromyces aureus</name>
    <dbReference type="NCBI Taxonomy" id="453304"/>
    <lineage>
        <taxon>Bacteria</taxon>
        <taxon>Bacillati</taxon>
        <taxon>Actinomycetota</taxon>
        <taxon>Actinomycetes</taxon>
        <taxon>Micrococcales</taxon>
        <taxon>Microbacteriaceae</taxon>
        <taxon>Agromyces</taxon>
    </lineage>
</organism>
<reference evidence="3 4" key="1">
    <citation type="journal article" date="2016" name="Int. J. Syst. Evol. Microbiol.">
        <title>Agromyces aureus sp. nov., isolated from the rhizosphere of Salix caprea L. grown in a heavy-metal-contaminated soil.</title>
        <authorList>
            <person name="Corretto E."/>
            <person name="Antonielli L."/>
            <person name="Sessitsch A."/>
            <person name="Compant S."/>
            <person name="Gorfer M."/>
            <person name="Kuffner M."/>
            <person name="Brader G."/>
        </authorList>
    </citation>
    <scope>NUCLEOTIDE SEQUENCE [LARGE SCALE GENOMIC DNA]</scope>
    <source>
        <strain evidence="3 4">AR33</strain>
    </source>
</reference>
<keyword evidence="1" id="KW-1133">Transmembrane helix</keyword>
<proteinExistence type="predicted"/>
<dbReference type="STRING" id="453304.ATC03_10050"/>
<dbReference type="GO" id="GO:0009002">
    <property type="term" value="F:serine-type D-Ala-D-Ala carboxypeptidase activity"/>
    <property type="evidence" value="ECO:0007669"/>
    <property type="project" value="InterPro"/>
</dbReference>
<evidence type="ECO:0000313" key="4">
    <source>
        <dbReference type="Proteomes" id="UP000078437"/>
    </source>
</evidence>
<dbReference type="KEGG" id="agy:ATC03_10050"/>
<dbReference type="Pfam" id="PF00768">
    <property type="entry name" value="Peptidase_S11"/>
    <property type="match status" value="1"/>
</dbReference>
<gene>
    <name evidence="3" type="ORF">ATC03_10050</name>
</gene>
<sequence length="430" mass="43994">MTETSTPTSAKPQPDAKVYRRRRIIVFTTLAVLLGLLTTAGVYTSNALGAPIPTAAPQVEDPAPIAAAAQPLVLPGFGAYAVGAVGFDGLLAAGNDQTPMALASITKVITALTVLSEHPIPAGETGPDIAYTDADVDIYWDMIAQNGSVAPVEAGATLSLKESLEALLIPSGNNYGISISNWAFGSEAALAEKANAWLAANGLVNTHVVDSSGISDDNVGTAADMVRLGEIALEDPTIAAIVASKSVEIPELGTLTNSNKLLGTHGIDGMKTGTTDDAANLLFTADYAVGSSTVTVVGVLLGGESHAVIDEAIAAMLDSVVPGFHEVAPLTANQVLAEYDTPWGESARARAATGASLVVWNDTPVDVEVNADPITLAVRGDEVGTAVVRAGSKEIIVPLVLDATLADPGAWWRLTNPGALDEQSAQSGTE</sequence>
<keyword evidence="4" id="KW-1185">Reference proteome</keyword>
<dbReference type="Proteomes" id="UP000078437">
    <property type="component" value="Chromosome"/>
</dbReference>
<protein>
    <recommendedName>
        <fullName evidence="2">Peptidase S11 D-alanyl-D-alanine carboxypeptidase A N-terminal domain-containing protein</fullName>
    </recommendedName>
</protein>
<dbReference type="GO" id="GO:0006508">
    <property type="term" value="P:proteolysis"/>
    <property type="evidence" value="ECO:0007669"/>
    <property type="project" value="InterPro"/>
</dbReference>
<feature type="domain" description="Peptidase S11 D-alanyl-D-alanine carboxypeptidase A N-terminal" evidence="2">
    <location>
        <begin position="90"/>
        <end position="287"/>
    </location>
</feature>
<dbReference type="EMBL" id="CP013979">
    <property type="protein sequence ID" value="ANJ27017.1"/>
    <property type="molecule type" value="Genomic_DNA"/>
</dbReference>
<dbReference type="SUPFAM" id="SSF56601">
    <property type="entry name" value="beta-lactamase/transpeptidase-like"/>
    <property type="match status" value="1"/>
</dbReference>
<dbReference type="InterPro" id="IPR012338">
    <property type="entry name" value="Beta-lactam/transpept-like"/>
</dbReference>
<dbReference type="OrthoDB" id="5241551at2"/>
<reference evidence="4" key="2">
    <citation type="submission" date="2016-01" db="EMBL/GenBank/DDBJ databases">
        <title>Complete genome sequence of Agromyces aureus AR33T and comparison with related organisms.</title>
        <authorList>
            <person name="Corretto E."/>
            <person name="Antonielli L."/>
            <person name="Sessitsch A."/>
            <person name="Brader G."/>
        </authorList>
    </citation>
    <scope>NUCLEOTIDE SEQUENCE [LARGE SCALE GENOMIC DNA]</scope>
    <source>
        <strain evidence="4">AR33</strain>
    </source>
</reference>
<feature type="transmembrane region" description="Helical" evidence="1">
    <location>
        <begin position="24"/>
        <end position="43"/>
    </location>
</feature>
<dbReference type="RefSeq" id="WP_067876372.1">
    <property type="nucleotide sequence ID" value="NZ_CP013979.1"/>
</dbReference>
<evidence type="ECO:0000313" key="3">
    <source>
        <dbReference type="EMBL" id="ANJ27017.1"/>
    </source>
</evidence>